<dbReference type="EMBL" id="DS985243">
    <property type="protein sequence ID" value="EDV27225.1"/>
    <property type="molecule type" value="Genomic_DNA"/>
</dbReference>
<feature type="domain" description="WH1" evidence="10">
    <location>
        <begin position="26"/>
        <end position="135"/>
    </location>
</feature>
<dbReference type="GO" id="GO:0005634">
    <property type="term" value="C:nucleus"/>
    <property type="evidence" value="ECO:0007669"/>
    <property type="project" value="UniProtKB-SubCell"/>
</dbReference>
<evidence type="ECO:0000256" key="4">
    <source>
        <dbReference type="ARBA" id="ARBA00022553"/>
    </source>
</evidence>
<dbReference type="PANTHER" id="PTHR11202:SF36">
    <property type="entry name" value="ACTIN NUCLEATION-PROMOTING FACTOR WASL"/>
    <property type="match status" value="1"/>
</dbReference>
<dbReference type="CDD" id="cd00132">
    <property type="entry name" value="CRIB"/>
    <property type="match status" value="1"/>
</dbReference>
<dbReference type="FunCoup" id="B3RTG8">
    <property type="interactions" value="1534"/>
</dbReference>
<dbReference type="InterPro" id="IPR011993">
    <property type="entry name" value="PH-like_dom_sf"/>
</dbReference>
<dbReference type="Gene3D" id="2.30.29.30">
    <property type="entry name" value="Pleckstrin-homology domain (PH domain)/Phosphotyrosine-binding domain (PTB)"/>
    <property type="match status" value="1"/>
</dbReference>
<evidence type="ECO:0000256" key="7">
    <source>
        <dbReference type="ARBA" id="ARBA00023242"/>
    </source>
</evidence>
<dbReference type="GO" id="GO:0005856">
    <property type="term" value="C:cytoskeleton"/>
    <property type="evidence" value="ECO:0007669"/>
    <property type="project" value="UniProtKB-SubCell"/>
</dbReference>
<dbReference type="InParanoid" id="B3RTG8"/>
<feature type="region of interest" description="Disordered" evidence="8">
    <location>
        <begin position="307"/>
        <end position="340"/>
    </location>
</feature>
<feature type="region of interest" description="Disordered" evidence="8">
    <location>
        <begin position="139"/>
        <end position="162"/>
    </location>
</feature>
<dbReference type="STRING" id="10228.B3RTG8"/>
<dbReference type="PhylomeDB" id="B3RTG8"/>
<feature type="region of interest" description="Disordered" evidence="8">
    <location>
        <begin position="381"/>
        <end position="406"/>
    </location>
</feature>
<dbReference type="eggNOG" id="KOG3671">
    <property type="taxonomic scope" value="Eukaryota"/>
</dbReference>
<evidence type="ECO:0008006" key="14">
    <source>
        <dbReference type="Google" id="ProtNLM"/>
    </source>
</evidence>
<evidence type="ECO:0000256" key="8">
    <source>
        <dbReference type="SAM" id="MobiDB-lite"/>
    </source>
</evidence>
<keyword evidence="7" id="KW-0539">Nucleus</keyword>
<keyword evidence="4" id="KW-0597">Phosphoprotein</keyword>
<accession>B3RTG8</accession>
<dbReference type="SUPFAM" id="SSF50729">
    <property type="entry name" value="PH domain-like"/>
    <property type="match status" value="1"/>
</dbReference>
<feature type="domain" description="WH2" evidence="11">
    <location>
        <begin position="338"/>
        <end position="355"/>
    </location>
</feature>
<dbReference type="SUPFAM" id="SSF47912">
    <property type="entry name" value="Wiscott-Aldrich syndrome protein, WASP, C-terminal domain"/>
    <property type="match status" value="1"/>
</dbReference>
<protein>
    <recommendedName>
        <fullName evidence="14">WH1 domain-containing protein</fullName>
    </recommendedName>
</protein>
<comment type="subcellular location">
    <subcellularLocation>
        <location evidence="2">Cytoplasm</location>
        <location evidence="2">Cytoskeleton</location>
    </subcellularLocation>
    <subcellularLocation>
        <location evidence="1">Nucleus</location>
    </subcellularLocation>
</comment>
<dbReference type="Pfam" id="PF00568">
    <property type="entry name" value="WH1"/>
    <property type="match status" value="1"/>
</dbReference>
<reference evidence="12 13" key="1">
    <citation type="journal article" date="2008" name="Nature">
        <title>The Trichoplax genome and the nature of placozoans.</title>
        <authorList>
            <person name="Srivastava M."/>
            <person name="Begovic E."/>
            <person name="Chapman J."/>
            <person name="Putnam N.H."/>
            <person name="Hellsten U."/>
            <person name="Kawashima T."/>
            <person name="Kuo A."/>
            <person name="Mitros T."/>
            <person name="Salamov A."/>
            <person name="Carpenter M.L."/>
            <person name="Signorovitch A.Y."/>
            <person name="Moreno M.A."/>
            <person name="Kamm K."/>
            <person name="Grimwood J."/>
            <person name="Schmutz J."/>
            <person name="Shapiro H."/>
            <person name="Grigoriev I.V."/>
            <person name="Buss L.W."/>
            <person name="Schierwater B."/>
            <person name="Dellaporta S.L."/>
            <person name="Rokhsar D.S."/>
        </authorList>
    </citation>
    <scope>NUCLEOTIDE SEQUENCE [LARGE SCALE GENOMIC DNA]</scope>
    <source>
        <strain evidence="12 13">Grell-BS-1999</strain>
    </source>
</reference>
<evidence type="ECO:0000259" key="10">
    <source>
        <dbReference type="PROSITE" id="PS50229"/>
    </source>
</evidence>
<dbReference type="SMART" id="SM00285">
    <property type="entry name" value="PBD"/>
    <property type="match status" value="1"/>
</dbReference>
<keyword evidence="5" id="KW-0677">Repeat</keyword>
<gene>
    <name evidence="12" type="ORF">TRIADDRAFT_54960</name>
</gene>
<keyword evidence="3" id="KW-0963">Cytoplasm</keyword>
<dbReference type="InterPro" id="IPR000697">
    <property type="entry name" value="WH1/EVH1_dom"/>
</dbReference>
<dbReference type="InterPro" id="IPR003124">
    <property type="entry name" value="WH2_dom"/>
</dbReference>
<feature type="compositionally biased region" description="Acidic residues" evidence="8">
    <location>
        <begin position="395"/>
        <end position="406"/>
    </location>
</feature>
<dbReference type="InterPro" id="IPR033927">
    <property type="entry name" value="WASPfam_EVH1"/>
</dbReference>
<dbReference type="SMART" id="SM00461">
    <property type="entry name" value="WH1"/>
    <property type="match status" value="1"/>
</dbReference>
<sequence length="406" mass="45722">MPPATNRNIPSKILTEEENRVIFDILASQKCTTLATTVVQVQLAQPNPSSWTKKCTGVLCLVKDYAVKSYFLRVYSPVGKTLLWEQEIYLNFQYKKSTEYFHTFQAHDCTAGFNFADTDEAASFYLTLTNKLKLKKEKNATVSRSKQKNKHQQPISNKPLDTYVRKDSAQVKSLNLSHNKRRPRDKGGKKLTKLDISQPTEFRHLKHVGWDENSKSLVEEVSEEWKDLYSSIGLTTADLHDENIMQMVHKVVEQRGGIEKANKEITLRRQRPSLSRPSLPPVHGSPAPCPPPPPCLPSLPGPIPIPIPASLPPYSSSRSPSPPLPSPPPLPVPPVSEPRESLFDQIHRGIELRKVHNTEEMKKKAPPLAEESSIITALDKELARMNPRVQRSDSESSDGSDWDDMD</sequence>
<dbReference type="PROSITE" id="PS50229">
    <property type="entry name" value="WH1"/>
    <property type="match status" value="1"/>
</dbReference>
<keyword evidence="13" id="KW-1185">Reference proteome</keyword>
<evidence type="ECO:0000256" key="6">
    <source>
        <dbReference type="ARBA" id="ARBA00023212"/>
    </source>
</evidence>
<evidence type="ECO:0000313" key="12">
    <source>
        <dbReference type="EMBL" id="EDV27225.1"/>
    </source>
</evidence>
<dbReference type="CDD" id="cd01205">
    <property type="entry name" value="EVH1_WASP-like"/>
    <property type="match status" value="1"/>
</dbReference>
<dbReference type="FunFam" id="2.30.29.30:FF:000130">
    <property type="entry name" value="neural Wiskott-Aldrich syndrome protein"/>
    <property type="match status" value="1"/>
</dbReference>
<dbReference type="GO" id="GO:0007015">
    <property type="term" value="P:actin filament organization"/>
    <property type="evidence" value="ECO:0007669"/>
    <property type="project" value="InterPro"/>
</dbReference>
<evidence type="ECO:0000259" key="9">
    <source>
        <dbReference type="PROSITE" id="PS50108"/>
    </source>
</evidence>
<dbReference type="PANTHER" id="PTHR11202">
    <property type="entry name" value="SPROUTY-RELATED, EVH1 DOMAIN-CONTAINING PROTEIN FAMILY MEMBER"/>
    <property type="match status" value="1"/>
</dbReference>
<feature type="domain" description="CRIB" evidence="9">
    <location>
        <begin position="196"/>
        <end position="209"/>
    </location>
</feature>
<dbReference type="KEGG" id="tad:TRIADDRAFT_54960"/>
<dbReference type="AlphaFoldDB" id="B3RTG8"/>
<organism evidence="12 13">
    <name type="scientific">Trichoplax adhaerens</name>
    <name type="common">Trichoplax reptans</name>
    <dbReference type="NCBI Taxonomy" id="10228"/>
    <lineage>
        <taxon>Eukaryota</taxon>
        <taxon>Metazoa</taxon>
        <taxon>Placozoa</taxon>
        <taxon>Uniplacotomia</taxon>
        <taxon>Trichoplacea</taxon>
        <taxon>Trichoplacidae</taxon>
        <taxon>Trichoplax</taxon>
    </lineage>
</organism>
<dbReference type="Proteomes" id="UP000009022">
    <property type="component" value="Unassembled WGS sequence"/>
</dbReference>
<dbReference type="PROSITE" id="PS51082">
    <property type="entry name" value="WH2"/>
    <property type="match status" value="1"/>
</dbReference>
<dbReference type="GO" id="GO:0003779">
    <property type="term" value="F:actin binding"/>
    <property type="evidence" value="ECO:0007669"/>
    <property type="project" value="InterPro"/>
</dbReference>
<evidence type="ECO:0000259" key="11">
    <source>
        <dbReference type="PROSITE" id="PS51082"/>
    </source>
</evidence>
<dbReference type="GeneID" id="6751900"/>
<evidence type="ECO:0000256" key="5">
    <source>
        <dbReference type="ARBA" id="ARBA00022737"/>
    </source>
</evidence>
<evidence type="ECO:0000256" key="2">
    <source>
        <dbReference type="ARBA" id="ARBA00004245"/>
    </source>
</evidence>
<dbReference type="RefSeq" id="XP_002111221.1">
    <property type="nucleotide sequence ID" value="XM_002111185.1"/>
</dbReference>
<dbReference type="PROSITE" id="PS50108">
    <property type="entry name" value="CRIB"/>
    <property type="match status" value="1"/>
</dbReference>
<feature type="compositionally biased region" description="Pro residues" evidence="8">
    <location>
        <begin position="320"/>
        <end position="336"/>
    </location>
</feature>
<dbReference type="InterPro" id="IPR011026">
    <property type="entry name" value="WAS_C"/>
</dbReference>
<dbReference type="InterPro" id="IPR000095">
    <property type="entry name" value="CRIB_dom"/>
</dbReference>
<name>B3RTG8_TRIAD</name>
<dbReference type="CTD" id="6751900"/>
<dbReference type="HOGENOM" id="CLU_015385_3_1_1"/>
<proteinExistence type="predicted"/>
<dbReference type="InterPro" id="IPR036936">
    <property type="entry name" value="CRIB_dom_sf"/>
</dbReference>
<dbReference type="Pfam" id="PF00786">
    <property type="entry name" value="PBD"/>
    <property type="match status" value="1"/>
</dbReference>
<dbReference type="OMA" id="RQGESRH"/>
<feature type="region of interest" description="Disordered" evidence="8">
    <location>
        <begin position="261"/>
        <end position="295"/>
    </location>
</feature>
<keyword evidence="6" id="KW-0206">Cytoskeleton</keyword>
<dbReference type="OrthoDB" id="8963340at2759"/>
<evidence type="ECO:0000256" key="1">
    <source>
        <dbReference type="ARBA" id="ARBA00004123"/>
    </source>
</evidence>
<dbReference type="Gene3D" id="6.10.280.150">
    <property type="match status" value="1"/>
</dbReference>
<evidence type="ECO:0000256" key="3">
    <source>
        <dbReference type="ARBA" id="ARBA00022490"/>
    </source>
</evidence>
<dbReference type="Gene3D" id="3.90.810.10">
    <property type="entry name" value="CRIB domain"/>
    <property type="match status" value="1"/>
</dbReference>
<evidence type="ECO:0000313" key="13">
    <source>
        <dbReference type="Proteomes" id="UP000009022"/>
    </source>
</evidence>